<organism evidence="5 6">
    <name type="scientific">Staphylococcus warneri</name>
    <dbReference type="NCBI Taxonomy" id="1292"/>
    <lineage>
        <taxon>Bacteria</taxon>
        <taxon>Bacillati</taxon>
        <taxon>Bacillota</taxon>
        <taxon>Bacilli</taxon>
        <taxon>Bacillales</taxon>
        <taxon>Staphylococcaceae</taxon>
        <taxon>Staphylococcus</taxon>
    </lineage>
</organism>
<accession>A0A2T4Q3G2</accession>
<dbReference type="SUPFAM" id="SSF46689">
    <property type="entry name" value="Homeodomain-like"/>
    <property type="match status" value="2"/>
</dbReference>
<feature type="domain" description="HTH araC/xylS-type" evidence="4">
    <location>
        <begin position="149"/>
        <end position="247"/>
    </location>
</feature>
<dbReference type="GO" id="GO:0003700">
    <property type="term" value="F:DNA-binding transcription factor activity"/>
    <property type="evidence" value="ECO:0007669"/>
    <property type="project" value="InterPro"/>
</dbReference>
<proteinExistence type="predicted"/>
<dbReference type="InterPro" id="IPR009057">
    <property type="entry name" value="Homeodomain-like_sf"/>
</dbReference>
<dbReference type="Pfam" id="PF12833">
    <property type="entry name" value="HTH_18"/>
    <property type="match status" value="1"/>
</dbReference>
<dbReference type="AlphaFoldDB" id="A0A2T4Q3G2"/>
<keyword evidence="3" id="KW-0804">Transcription</keyword>
<dbReference type="PROSITE" id="PS01124">
    <property type="entry name" value="HTH_ARAC_FAMILY_2"/>
    <property type="match status" value="1"/>
</dbReference>
<dbReference type="GO" id="GO:0043565">
    <property type="term" value="F:sequence-specific DNA binding"/>
    <property type="evidence" value="ECO:0007669"/>
    <property type="project" value="InterPro"/>
</dbReference>
<gene>
    <name evidence="5" type="ORF">BU085_00920</name>
</gene>
<evidence type="ECO:0000313" key="6">
    <source>
        <dbReference type="Proteomes" id="UP000240717"/>
    </source>
</evidence>
<dbReference type="NCBIfam" id="NF033869">
    <property type="entry name" value="viru_reg_Rsp"/>
    <property type="match status" value="1"/>
</dbReference>
<dbReference type="InterPro" id="IPR018060">
    <property type="entry name" value="HTH_AraC"/>
</dbReference>
<evidence type="ECO:0000256" key="2">
    <source>
        <dbReference type="ARBA" id="ARBA00023125"/>
    </source>
</evidence>
<dbReference type="SMART" id="SM00342">
    <property type="entry name" value="HTH_ARAC"/>
    <property type="match status" value="1"/>
</dbReference>
<dbReference type="STRING" id="1194526.A284_02535"/>
<dbReference type="PANTHER" id="PTHR43280">
    <property type="entry name" value="ARAC-FAMILY TRANSCRIPTIONAL REGULATOR"/>
    <property type="match status" value="1"/>
</dbReference>
<evidence type="ECO:0000256" key="3">
    <source>
        <dbReference type="ARBA" id="ARBA00023163"/>
    </source>
</evidence>
<dbReference type="Gene3D" id="1.10.10.60">
    <property type="entry name" value="Homeodomain-like"/>
    <property type="match status" value="2"/>
</dbReference>
<evidence type="ECO:0000256" key="1">
    <source>
        <dbReference type="ARBA" id="ARBA00023015"/>
    </source>
</evidence>
<keyword evidence="1" id="KW-0805">Transcription regulation</keyword>
<protein>
    <submittedName>
        <fullName evidence="5">AraC family transcriptional regulator</fullName>
    </submittedName>
</protein>
<dbReference type="RefSeq" id="WP_107532669.1">
    <property type="nucleotide sequence ID" value="NZ_PZEV01000002.1"/>
</dbReference>
<evidence type="ECO:0000313" key="5">
    <source>
        <dbReference type="EMBL" id="PTI52487.1"/>
    </source>
</evidence>
<name>A0A2T4Q3G2_STAWA</name>
<sequence length="700" mass="82226">MSCHLSLFTQHQTQPCRNINQIIILFSLSHELRIKINGELKDLDAHIAIINHGDIYEIKNATHLVQLNIPIFYFYIEDTSFFECYFDRHLLQSSDYIKTLLLQLLQQDSKDHKDQQVCSKIIQTLYKEAVIKLEGNYIPNIAVNSPLFANCLQFLDEKLTQPISLKDIAHNSSISESYCSNLFNRYLNMNFKDYFTSLKLCHSINLLMTSHLSINAISETSGFTSHTNFTNQFKNYLHFSPKQYRTYINQIDTMPHLSIVDYDNEAFLPLIENFNFNDQITTEITKIDLEHFDPKDHSKASKAFIRLDNFNELFHFTFNDYFDIDFSFLPEPVILINDIKDLTTNQINYHLLYRCFDKLFERHIGLAMTIKSKEDFKAVNHFVLMFLQGHTDYQLNKKTVKLMLIFDSATMTIHDIHLCHLKIRNKNRDIKYGVTIDGLLHQEQTLDKTYDILRRLNFDYYLIDIENIETTLSLINKRKTYNHTTTHFDNYKQFIMDSGIDSTRFVYDYLSLKCFKYTNNGTHPLQLADLVCHIIALLRYGGGISYQLIATGSIYISLFNEFGNALPLIHIYKMAHAFVNEPIQISNNYIMSRKDGNYHFILFNKINDRYLSDTQLEFIFKNHLKANSLITIQTLNNEHGTIDNLLPQSRQQLFLDKEMVEQLERSNHPKTELSLLEHDNQDIKLILKHDEVKYVCIKPN</sequence>
<reference evidence="5 6" key="1">
    <citation type="journal article" date="2016" name="Front. Microbiol.">
        <title>Comprehensive Phylogenetic Analysis of Bovine Non-aureus Staphylococci Species Based on Whole-Genome Sequencing.</title>
        <authorList>
            <person name="Naushad S."/>
            <person name="Barkema H.W."/>
            <person name="Luby C."/>
            <person name="Condas L.A."/>
            <person name="Nobrega D.B."/>
            <person name="Carson D.A."/>
            <person name="De Buck J."/>
        </authorList>
    </citation>
    <scope>NUCLEOTIDE SEQUENCE [LARGE SCALE GENOMIC DNA]</scope>
    <source>
        <strain evidence="5 6">SNUC 2993</strain>
    </source>
</reference>
<dbReference type="EMBL" id="PZEV01000002">
    <property type="protein sequence ID" value="PTI52487.1"/>
    <property type="molecule type" value="Genomic_DNA"/>
</dbReference>
<keyword evidence="2" id="KW-0238">DNA-binding</keyword>
<dbReference type="Gene3D" id="2.60.40.1500">
    <property type="entry name" value="Glycosyl hydrolase domain, family 39"/>
    <property type="match status" value="1"/>
</dbReference>
<dbReference type="Proteomes" id="UP000240717">
    <property type="component" value="Unassembled WGS sequence"/>
</dbReference>
<comment type="caution">
    <text evidence="5">The sequence shown here is derived from an EMBL/GenBank/DDBJ whole genome shotgun (WGS) entry which is preliminary data.</text>
</comment>
<evidence type="ECO:0000259" key="4">
    <source>
        <dbReference type="PROSITE" id="PS01124"/>
    </source>
</evidence>
<dbReference type="PANTHER" id="PTHR43280:SF26">
    <property type="entry name" value="ARAC-FAMILY TRANSCRIPTIONAL REGULATOR"/>
    <property type="match status" value="1"/>
</dbReference>